<dbReference type="Proteomes" id="UP001177670">
    <property type="component" value="Unassembled WGS sequence"/>
</dbReference>
<dbReference type="EMBL" id="JAHYIQ010000002">
    <property type="protein sequence ID" value="KAK1134683.1"/>
    <property type="molecule type" value="Genomic_DNA"/>
</dbReference>
<comment type="caution">
    <text evidence="2">The sequence shown here is derived from an EMBL/GenBank/DDBJ whole genome shotgun (WGS) entry which is preliminary data.</text>
</comment>
<feature type="region of interest" description="Disordered" evidence="1">
    <location>
        <begin position="112"/>
        <end position="149"/>
    </location>
</feature>
<organism evidence="2 3">
    <name type="scientific">Melipona bicolor</name>
    <dbReference type="NCBI Taxonomy" id="60889"/>
    <lineage>
        <taxon>Eukaryota</taxon>
        <taxon>Metazoa</taxon>
        <taxon>Ecdysozoa</taxon>
        <taxon>Arthropoda</taxon>
        <taxon>Hexapoda</taxon>
        <taxon>Insecta</taxon>
        <taxon>Pterygota</taxon>
        <taxon>Neoptera</taxon>
        <taxon>Endopterygota</taxon>
        <taxon>Hymenoptera</taxon>
        <taxon>Apocrita</taxon>
        <taxon>Aculeata</taxon>
        <taxon>Apoidea</taxon>
        <taxon>Anthophila</taxon>
        <taxon>Apidae</taxon>
        <taxon>Melipona</taxon>
    </lineage>
</organism>
<reference evidence="2" key="1">
    <citation type="submission" date="2021-10" db="EMBL/GenBank/DDBJ databases">
        <title>Melipona bicolor Genome sequencing and assembly.</title>
        <authorList>
            <person name="Araujo N.S."/>
            <person name="Arias M.C."/>
        </authorList>
    </citation>
    <scope>NUCLEOTIDE SEQUENCE</scope>
    <source>
        <strain evidence="2">USP_2M_L1-L4_2017</strain>
        <tissue evidence="2">Whole body</tissue>
    </source>
</reference>
<gene>
    <name evidence="2" type="ORF">K0M31_007463</name>
</gene>
<accession>A0AA40KW08</accession>
<evidence type="ECO:0000313" key="3">
    <source>
        <dbReference type="Proteomes" id="UP001177670"/>
    </source>
</evidence>
<evidence type="ECO:0000313" key="2">
    <source>
        <dbReference type="EMBL" id="KAK1134683.1"/>
    </source>
</evidence>
<protein>
    <submittedName>
        <fullName evidence="2">Uncharacterized protein</fullName>
    </submittedName>
</protein>
<keyword evidence="3" id="KW-1185">Reference proteome</keyword>
<dbReference type="AlphaFoldDB" id="A0AA40KW08"/>
<sequence>MDVNRRNIPGVIFAESERAPCSQFRRNFKSRRPFISNLYNLSRYPSGRLPESSRASPCKASPTINSAVARNYRNSELRERDAFARLQENFKPHPSLIRDIIGALADRKNRVTGAEQRRSIPKRKATMKGDEAGRRGGHFRGSWKLVATG</sequence>
<evidence type="ECO:0000256" key="1">
    <source>
        <dbReference type="SAM" id="MobiDB-lite"/>
    </source>
</evidence>
<proteinExistence type="predicted"/>
<name>A0AA40KW08_9HYME</name>